<dbReference type="CDD" id="cd00054">
    <property type="entry name" value="EGF_CA"/>
    <property type="match status" value="1"/>
</dbReference>
<dbReference type="Gene3D" id="2.10.25.10">
    <property type="entry name" value="Laminin"/>
    <property type="match status" value="1"/>
</dbReference>
<keyword evidence="1 5" id="KW-0245">EGF-like domain</keyword>
<keyword evidence="3" id="KW-0677">Repeat</keyword>
<dbReference type="SMART" id="SM00181">
    <property type="entry name" value="EGF"/>
    <property type="match status" value="2"/>
</dbReference>
<dbReference type="InterPro" id="IPR000152">
    <property type="entry name" value="EGF-type_Asp/Asn_hydroxyl_site"/>
</dbReference>
<feature type="transmembrane region" description="Helical" evidence="7">
    <location>
        <begin position="956"/>
        <end position="981"/>
    </location>
</feature>
<dbReference type="PROSITE" id="PS51220">
    <property type="entry name" value="NIDO"/>
    <property type="match status" value="1"/>
</dbReference>
<keyword evidence="7" id="KW-0812">Transmembrane</keyword>
<evidence type="ECO:0000256" key="2">
    <source>
        <dbReference type="ARBA" id="ARBA00022729"/>
    </source>
</evidence>
<dbReference type="SMART" id="SM00179">
    <property type="entry name" value="EGF_CA"/>
    <property type="match status" value="1"/>
</dbReference>
<evidence type="ECO:0000259" key="8">
    <source>
        <dbReference type="PROSITE" id="PS50026"/>
    </source>
</evidence>
<keyword evidence="4" id="KW-1015">Disulfide bond</keyword>
<dbReference type="SMART" id="SM00539">
    <property type="entry name" value="NIDO"/>
    <property type="match status" value="2"/>
</dbReference>
<dbReference type="PROSITE" id="PS01187">
    <property type="entry name" value="EGF_CA"/>
    <property type="match status" value="1"/>
</dbReference>
<dbReference type="PANTHER" id="PTHR13802:SF64">
    <property type="entry name" value="DENDRITE EXTENSION DEFECTIVE PROTEIN 1"/>
    <property type="match status" value="1"/>
</dbReference>
<organism evidence="10 11">
    <name type="scientific">Romanomermis culicivorax</name>
    <name type="common">Nematode worm</name>
    <dbReference type="NCBI Taxonomy" id="13658"/>
    <lineage>
        <taxon>Eukaryota</taxon>
        <taxon>Metazoa</taxon>
        <taxon>Ecdysozoa</taxon>
        <taxon>Nematoda</taxon>
        <taxon>Enoplea</taxon>
        <taxon>Dorylaimia</taxon>
        <taxon>Mermithida</taxon>
        <taxon>Mermithoidea</taxon>
        <taxon>Mermithidae</taxon>
        <taxon>Romanomermis</taxon>
    </lineage>
</organism>
<dbReference type="AlphaFoldDB" id="A0A915K1U0"/>
<dbReference type="PROSITE" id="PS00010">
    <property type="entry name" value="ASX_HYDROXYL"/>
    <property type="match status" value="1"/>
</dbReference>
<feature type="domain" description="NIDO" evidence="9">
    <location>
        <begin position="145"/>
        <end position="287"/>
    </location>
</feature>
<name>A0A915K1U0_ROMCU</name>
<dbReference type="Pfam" id="PF07645">
    <property type="entry name" value="EGF_CA"/>
    <property type="match status" value="1"/>
</dbReference>
<dbReference type="PANTHER" id="PTHR13802">
    <property type="entry name" value="MUCIN 4-RELATED"/>
    <property type="match status" value="1"/>
</dbReference>
<dbReference type="InterPro" id="IPR051495">
    <property type="entry name" value="Epithelial_Barrier/Signaling"/>
</dbReference>
<evidence type="ECO:0000313" key="11">
    <source>
        <dbReference type="WBParaSite" id="nRc.2.0.1.t32185-RA"/>
    </source>
</evidence>
<dbReference type="SUPFAM" id="SSF57196">
    <property type="entry name" value="EGF/Laminin"/>
    <property type="match status" value="1"/>
</dbReference>
<dbReference type="GO" id="GO:0007160">
    <property type="term" value="P:cell-matrix adhesion"/>
    <property type="evidence" value="ECO:0007669"/>
    <property type="project" value="InterPro"/>
</dbReference>
<evidence type="ECO:0000259" key="9">
    <source>
        <dbReference type="PROSITE" id="PS51220"/>
    </source>
</evidence>
<evidence type="ECO:0000256" key="4">
    <source>
        <dbReference type="ARBA" id="ARBA00023157"/>
    </source>
</evidence>
<feature type="compositionally biased region" description="Low complexity" evidence="6">
    <location>
        <begin position="910"/>
        <end position="922"/>
    </location>
</feature>
<evidence type="ECO:0000256" key="6">
    <source>
        <dbReference type="SAM" id="MobiDB-lite"/>
    </source>
</evidence>
<evidence type="ECO:0000313" key="10">
    <source>
        <dbReference type="Proteomes" id="UP000887565"/>
    </source>
</evidence>
<dbReference type="InterPro" id="IPR049883">
    <property type="entry name" value="NOTCH1_EGF-like"/>
</dbReference>
<dbReference type="InterPro" id="IPR000742">
    <property type="entry name" value="EGF"/>
</dbReference>
<dbReference type="PROSITE" id="PS50026">
    <property type="entry name" value="EGF_3"/>
    <property type="match status" value="1"/>
</dbReference>
<dbReference type="FunFam" id="2.10.25.10:FF:000038">
    <property type="entry name" value="Fibrillin 2"/>
    <property type="match status" value="1"/>
</dbReference>
<protein>
    <submittedName>
        <fullName evidence="11">Uncharacterized protein</fullName>
    </submittedName>
</protein>
<dbReference type="PROSITE" id="PS01186">
    <property type="entry name" value="EGF_2"/>
    <property type="match status" value="1"/>
</dbReference>
<dbReference type="Proteomes" id="UP000887565">
    <property type="component" value="Unplaced"/>
</dbReference>
<reference evidence="11" key="1">
    <citation type="submission" date="2022-11" db="UniProtKB">
        <authorList>
            <consortium name="WormBaseParasite"/>
        </authorList>
    </citation>
    <scope>IDENTIFICATION</scope>
</reference>
<dbReference type="InterPro" id="IPR001881">
    <property type="entry name" value="EGF-like_Ca-bd_dom"/>
</dbReference>
<dbReference type="Pfam" id="PF06119">
    <property type="entry name" value="NIDO"/>
    <property type="match status" value="2"/>
</dbReference>
<evidence type="ECO:0000256" key="7">
    <source>
        <dbReference type="SAM" id="Phobius"/>
    </source>
</evidence>
<keyword evidence="7" id="KW-1133">Transmembrane helix</keyword>
<feature type="domain" description="EGF-like" evidence="8">
    <location>
        <begin position="395"/>
        <end position="436"/>
    </location>
</feature>
<keyword evidence="10" id="KW-1185">Reference proteome</keyword>
<evidence type="ECO:0000256" key="3">
    <source>
        <dbReference type="ARBA" id="ARBA00022737"/>
    </source>
</evidence>
<proteinExistence type="predicted"/>
<keyword evidence="7" id="KW-0472">Membrane</keyword>
<dbReference type="WBParaSite" id="nRc.2.0.1.t32185-RA">
    <property type="protein sequence ID" value="nRc.2.0.1.t32185-RA"/>
    <property type="gene ID" value="nRc.2.0.1.g32185"/>
</dbReference>
<comment type="caution">
    <text evidence="5">Lacks conserved residue(s) required for the propagation of feature annotation.</text>
</comment>
<keyword evidence="2" id="KW-0732">Signal</keyword>
<evidence type="ECO:0000256" key="5">
    <source>
        <dbReference type="PROSITE-ProRule" id="PRU00076"/>
    </source>
</evidence>
<dbReference type="InterPro" id="IPR018097">
    <property type="entry name" value="EGF_Ca-bd_CS"/>
</dbReference>
<evidence type="ECO:0000256" key="1">
    <source>
        <dbReference type="ARBA" id="ARBA00022536"/>
    </source>
</evidence>
<feature type="region of interest" description="Disordered" evidence="6">
    <location>
        <begin position="904"/>
        <end position="933"/>
    </location>
</feature>
<sequence length="1113" mass="122717">MDVFWCRSNTALESKVETRDADRVKRQNVPQINIHVTAPLFTARLYEFGLGEGDRVVPATIDVGIRFEIQHPITFYGPVSIDFFPAVSKDPFILQGHSHGGQYQSDFSALDLINHVYVVVAMTWHGILSNGGIGVEQNARNYKQNILRESSSPLLVTLWNRNDLRKGAGRAIERGQSEIRYQYDIEVNPISAVIVSWVNMQPFGDQKLQNENTNTVQLAVMNTDNGTFANFIYKNVAWSYNAEAGFSRGDKKNFFSLPNSGTENVVHLKERGNTGIPGEWMFKIDGETIARCKAGTKGEVCDEECSPNEWGPDCVNCCQCSTGRCSPLTGHCESKECKPCYINPPLCNKRDTLMCPVKECGLNAMAFTDRAHCTETSLRCQCLAGFSGDGYNCTDINECKSRKICSENAQCVNTLGGYVCQCKTGFINANNKSLCLPDVNFKLNNTINLIGEVQSVVGKSSQQFSTIAMPSTSETKSATKRSFDFPTFLPKDTNSHIIYRLSTPIKVFGRFRDFLTIWSTGVVTLGEQLPLNPTQDISDSNITGFAPFFDKIDLGKTDGNVFVGETNDPRLLIQATNMIKNHSQTFGFVATSMLTVTYQNVSSPDSEAMILHDDSGLSFDLLGPENEDIKQLDKLSNIAMPGEWMYRVDRADKLDFCFDMEMAPPLCDRPLDSEFYSSQSVTVAPIITTSNATSLISTTKFHHPLFNFENSGETVTFPSFLTLFPQFVTQKTKNQLPNNVQLVSATQQTIIKPISDKNMTSFHEINATTEILNPRPSNSTSSVDFSVQEQSTPPIDNMTPSSNSMTSLSNYTTSSINITLSGDFITSPMNYATSDVYSSSSTSVMVMTTAVQNINGNKEEASSGDAASVDLPPLKIFTNNLPPKMTTKSVIPVLKSKLPVKPQKTLNNLPIKPSSPSSVGKKPPSDVDGATNRFGDKSRKIERIDYDDSLNTSGRLAVIIPSAIVIVWILILVLIGTVVCIKRRRSGHDFPNKYDPAAAYLRSMNGHHPAAVVLQQQGKPPTMAVGANSVADNGYGNGGGAVYRNENGVNKDERLTEMYSHSRPLYILMKKRIIKTENLFLKQNQPASAVPLDSIRHGTILLCNNSLMDTIIK</sequence>
<dbReference type="InterPro" id="IPR003886">
    <property type="entry name" value="NIDO_dom"/>
</dbReference>
<dbReference type="GO" id="GO:0005509">
    <property type="term" value="F:calcium ion binding"/>
    <property type="evidence" value="ECO:0007669"/>
    <property type="project" value="InterPro"/>
</dbReference>
<accession>A0A915K1U0</accession>